<dbReference type="GeneID" id="110204601"/>
<dbReference type="FunFam" id="3.30.160.60:FF:000060">
    <property type="entry name" value="zinc finger protein 436"/>
    <property type="match status" value="1"/>
</dbReference>
<evidence type="ECO:0000256" key="9">
    <source>
        <dbReference type="ARBA" id="ARBA00023163"/>
    </source>
</evidence>
<dbReference type="InterPro" id="IPR001909">
    <property type="entry name" value="KRAB"/>
</dbReference>
<keyword evidence="7" id="KW-0805">Transcription regulation</keyword>
<dbReference type="CDD" id="cd07765">
    <property type="entry name" value="KRAB_A-box"/>
    <property type="match status" value="1"/>
</dbReference>
<dbReference type="Gene3D" id="3.30.160.60">
    <property type="entry name" value="Classic Zinc Finger"/>
    <property type="match status" value="4"/>
</dbReference>
<evidence type="ECO:0000259" key="13">
    <source>
        <dbReference type="PROSITE" id="PS50805"/>
    </source>
</evidence>
<dbReference type="RefSeq" id="XP_020836413.1">
    <property type="nucleotide sequence ID" value="XM_020980754.1"/>
</dbReference>
<evidence type="ECO:0000256" key="11">
    <source>
        <dbReference type="PROSITE-ProRule" id="PRU00042"/>
    </source>
</evidence>
<dbReference type="FunFam" id="3.30.160.60:FF:000136">
    <property type="entry name" value="GLI family zinc finger 4"/>
    <property type="match status" value="1"/>
</dbReference>
<dbReference type="Pfam" id="PF01352">
    <property type="entry name" value="KRAB"/>
    <property type="match status" value="1"/>
</dbReference>
<dbReference type="InterPro" id="IPR036051">
    <property type="entry name" value="KRAB_dom_sf"/>
</dbReference>
<dbReference type="SUPFAM" id="SSF109640">
    <property type="entry name" value="KRAB domain (Kruppel-associated box)"/>
    <property type="match status" value="1"/>
</dbReference>
<evidence type="ECO:0000256" key="4">
    <source>
        <dbReference type="ARBA" id="ARBA00022737"/>
    </source>
</evidence>
<dbReference type="KEGG" id="pcw:110204601"/>
<dbReference type="FunFam" id="3.30.160.60:FF:001498">
    <property type="entry name" value="Zinc finger protein 404"/>
    <property type="match status" value="1"/>
</dbReference>
<dbReference type="SMART" id="SM00349">
    <property type="entry name" value="KRAB"/>
    <property type="match status" value="1"/>
</dbReference>
<evidence type="ECO:0000313" key="14">
    <source>
        <dbReference type="Proteomes" id="UP000515140"/>
    </source>
</evidence>
<feature type="domain" description="C2H2-type" evidence="12">
    <location>
        <begin position="150"/>
        <end position="172"/>
    </location>
</feature>
<dbReference type="Proteomes" id="UP000515140">
    <property type="component" value="Unplaced"/>
</dbReference>
<evidence type="ECO:0000256" key="3">
    <source>
        <dbReference type="ARBA" id="ARBA00022723"/>
    </source>
</evidence>
<comment type="subcellular location">
    <subcellularLocation>
        <location evidence="1">Nucleus</location>
    </subcellularLocation>
</comment>
<evidence type="ECO:0000256" key="7">
    <source>
        <dbReference type="ARBA" id="ARBA00023015"/>
    </source>
</evidence>
<keyword evidence="6" id="KW-0862">Zinc</keyword>
<keyword evidence="5 11" id="KW-0863">Zinc-finger</keyword>
<dbReference type="GO" id="GO:0001228">
    <property type="term" value="F:DNA-binding transcription activator activity, RNA polymerase II-specific"/>
    <property type="evidence" value="ECO:0007669"/>
    <property type="project" value="TreeGrafter"/>
</dbReference>
<feature type="domain" description="C2H2-type" evidence="12">
    <location>
        <begin position="124"/>
        <end position="151"/>
    </location>
</feature>
<protein>
    <submittedName>
        <fullName evidence="15">Zinc finger protein 248-like</fullName>
    </submittedName>
</protein>
<keyword evidence="10" id="KW-0539">Nucleus</keyword>
<dbReference type="InParanoid" id="A0A6P5JSR4"/>
<dbReference type="PANTHER" id="PTHR24393:SF106">
    <property type="entry name" value="ZINC FINGER AND SCAN DOMAIN-CONTAINING PROTEIN 2"/>
    <property type="match status" value="1"/>
</dbReference>
<dbReference type="FunFam" id="3.30.160.60:FF:000100">
    <property type="entry name" value="Zinc finger 45-like"/>
    <property type="match status" value="1"/>
</dbReference>
<comment type="similarity">
    <text evidence="2">Belongs to the krueppel C2H2-type zinc-finger protein family.</text>
</comment>
<evidence type="ECO:0000256" key="8">
    <source>
        <dbReference type="ARBA" id="ARBA00023125"/>
    </source>
</evidence>
<dbReference type="Gene3D" id="6.10.140.140">
    <property type="match status" value="1"/>
</dbReference>
<dbReference type="GO" id="GO:0000978">
    <property type="term" value="F:RNA polymerase II cis-regulatory region sequence-specific DNA binding"/>
    <property type="evidence" value="ECO:0007669"/>
    <property type="project" value="TreeGrafter"/>
</dbReference>
<dbReference type="SMART" id="SM00355">
    <property type="entry name" value="ZnF_C2H2"/>
    <property type="match status" value="3"/>
</dbReference>
<dbReference type="PROSITE" id="PS50805">
    <property type="entry name" value="KRAB"/>
    <property type="match status" value="1"/>
</dbReference>
<evidence type="ECO:0000259" key="12">
    <source>
        <dbReference type="PROSITE" id="PS50157"/>
    </source>
</evidence>
<keyword evidence="4" id="KW-0677">Repeat</keyword>
<dbReference type="SUPFAM" id="SSF57667">
    <property type="entry name" value="beta-beta-alpha zinc fingers"/>
    <property type="match status" value="2"/>
</dbReference>
<keyword evidence="8" id="KW-0238">DNA-binding</keyword>
<evidence type="ECO:0000256" key="5">
    <source>
        <dbReference type="ARBA" id="ARBA00022771"/>
    </source>
</evidence>
<dbReference type="PANTHER" id="PTHR24393">
    <property type="entry name" value="ZINC FINGER PROTEIN"/>
    <property type="match status" value="1"/>
</dbReference>
<feature type="non-terminal residue" evidence="15">
    <location>
        <position position="183"/>
    </location>
</feature>
<gene>
    <name evidence="15" type="primary">LOC110204601</name>
</gene>
<dbReference type="InterPro" id="IPR036236">
    <property type="entry name" value="Znf_C2H2_sf"/>
</dbReference>
<dbReference type="PROSITE" id="PS00028">
    <property type="entry name" value="ZINC_FINGER_C2H2_1"/>
    <property type="match status" value="2"/>
</dbReference>
<keyword evidence="9" id="KW-0804">Transcription</keyword>
<dbReference type="AlphaFoldDB" id="A0A6P5JSR4"/>
<name>A0A6P5JSR4_PHACI</name>
<dbReference type="Pfam" id="PF00096">
    <property type="entry name" value="zf-C2H2"/>
    <property type="match status" value="3"/>
</dbReference>
<dbReference type="GO" id="GO:0008270">
    <property type="term" value="F:zinc ion binding"/>
    <property type="evidence" value="ECO:0007669"/>
    <property type="project" value="UniProtKB-KW"/>
</dbReference>
<evidence type="ECO:0000256" key="2">
    <source>
        <dbReference type="ARBA" id="ARBA00006991"/>
    </source>
</evidence>
<evidence type="ECO:0000313" key="15">
    <source>
        <dbReference type="RefSeq" id="XP_020836413.1"/>
    </source>
</evidence>
<accession>A0A6P5JSR4</accession>
<keyword evidence="3" id="KW-0479">Metal-binding</keyword>
<proteinExistence type="inferred from homology"/>
<reference evidence="15" key="1">
    <citation type="submission" date="2025-08" db="UniProtKB">
        <authorList>
            <consortium name="RefSeq"/>
        </authorList>
    </citation>
    <scope>IDENTIFICATION</scope>
    <source>
        <tissue evidence="15">Spleen</tissue>
    </source>
</reference>
<dbReference type="GO" id="GO:0005634">
    <property type="term" value="C:nucleus"/>
    <property type="evidence" value="ECO:0007669"/>
    <property type="project" value="UniProtKB-SubCell"/>
</dbReference>
<evidence type="ECO:0000256" key="6">
    <source>
        <dbReference type="ARBA" id="ARBA00022833"/>
    </source>
</evidence>
<feature type="domain" description="C2H2-type" evidence="12">
    <location>
        <begin position="96"/>
        <end position="123"/>
    </location>
</feature>
<dbReference type="Pfam" id="PF13912">
    <property type="entry name" value="zf-C2H2_6"/>
    <property type="match status" value="1"/>
</dbReference>
<feature type="domain" description="C2H2-type" evidence="12">
    <location>
        <begin position="173"/>
        <end position="183"/>
    </location>
</feature>
<evidence type="ECO:0000256" key="10">
    <source>
        <dbReference type="ARBA" id="ARBA00023242"/>
    </source>
</evidence>
<keyword evidence="14" id="KW-1185">Reference proteome</keyword>
<feature type="domain" description="KRAB" evidence="13">
    <location>
        <begin position="14"/>
        <end position="85"/>
    </location>
</feature>
<dbReference type="InterPro" id="IPR013087">
    <property type="entry name" value="Znf_C2H2_type"/>
</dbReference>
<dbReference type="PROSITE" id="PS50157">
    <property type="entry name" value="ZINC_FINGER_C2H2_2"/>
    <property type="match status" value="4"/>
</dbReference>
<organism evidence="14 15">
    <name type="scientific">Phascolarctos cinereus</name>
    <name type="common">Koala</name>
    <dbReference type="NCBI Taxonomy" id="38626"/>
    <lineage>
        <taxon>Eukaryota</taxon>
        <taxon>Metazoa</taxon>
        <taxon>Chordata</taxon>
        <taxon>Craniata</taxon>
        <taxon>Vertebrata</taxon>
        <taxon>Euteleostomi</taxon>
        <taxon>Mammalia</taxon>
        <taxon>Metatheria</taxon>
        <taxon>Diprotodontia</taxon>
        <taxon>Phascolarctidae</taxon>
        <taxon>Phascolarctos</taxon>
    </lineage>
</organism>
<evidence type="ECO:0000256" key="1">
    <source>
        <dbReference type="ARBA" id="ARBA00004123"/>
    </source>
</evidence>
<sequence>MAPALTARPGNESVTFNDVAVEFTQEEWVQLNPSQKKLYKDVMLENYRNLVSLGFPVSKPDVIYQLERREASWMPEADISGSSCPGSREFTGDKPPECNECGKAFKSKAALTAHQKIHTEEKPYECSECGKVFRIKTKRSLHQRIHTGECGKAFRNKSRLTVHQTVHSGEKPYECSECGKSFQ</sequence>